<accession>A0AAE3DH93</accession>
<dbReference type="AlphaFoldDB" id="A0AAE3DH93"/>
<name>A0AAE3DH93_9FIRM</name>
<gene>
    <name evidence="1" type="ORF">LKD32_01760</name>
</gene>
<evidence type="ECO:0000313" key="2">
    <source>
        <dbReference type="Proteomes" id="UP001198962"/>
    </source>
</evidence>
<dbReference type="Proteomes" id="UP001198962">
    <property type="component" value="Unassembled WGS sequence"/>
</dbReference>
<reference evidence="1" key="1">
    <citation type="submission" date="2021-10" db="EMBL/GenBank/DDBJ databases">
        <title>Anaerobic single-cell dispensing facilitates the cultivation of human gut bacteria.</title>
        <authorList>
            <person name="Afrizal A."/>
        </authorList>
    </citation>
    <scope>NUCLEOTIDE SEQUENCE</scope>
    <source>
        <strain evidence="1">CLA-AA-H274</strain>
    </source>
</reference>
<keyword evidence="2" id="KW-1185">Reference proteome</keyword>
<proteinExistence type="predicted"/>
<dbReference type="RefSeq" id="WP_308450446.1">
    <property type="nucleotide sequence ID" value="NZ_JAJEPU010000003.1"/>
</dbReference>
<protein>
    <submittedName>
        <fullName evidence="1">Uncharacterized protein</fullName>
    </submittedName>
</protein>
<dbReference type="EMBL" id="JAJEPU010000003">
    <property type="protein sequence ID" value="MCC2163620.1"/>
    <property type="molecule type" value="Genomic_DNA"/>
</dbReference>
<sequence length="75" mass="7923">MPGISPEKEIKIVPAIRAIAKRPAKTAELAITELATTIVIIETITTGTTAVTTVITETIATEIRIPEIALAAGWQ</sequence>
<evidence type="ECO:0000313" key="1">
    <source>
        <dbReference type="EMBL" id="MCC2163620.1"/>
    </source>
</evidence>
<comment type="caution">
    <text evidence="1">The sequence shown here is derived from an EMBL/GenBank/DDBJ whole genome shotgun (WGS) entry which is preliminary data.</text>
</comment>
<organism evidence="1 2">
    <name type="scientific">Brotaphodocola catenula</name>
    <dbReference type="NCBI Taxonomy" id="2885361"/>
    <lineage>
        <taxon>Bacteria</taxon>
        <taxon>Bacillati</taxon>
        <taxon>Bacillota</taxon>
        <taxon>Clostridia</taxon>
        <taxon>Lachnospirales</taxon>
        <taxon>Lachnospiraceae</taxon>
        <taxon>Brotaphodocola</taxon>
    </lineage>
</organism>